<evidence type="ECO:0000313" key="10">
    <source>
        <dbReference type="EMBL" id="AMD20899.1"/>
    </source>
</evidence>
<organism evidence="10 11">
    <name type="scientific">Eremothecium sinecaudum</name>
    <dbReference type="NCBI Taxonomy" id="45286"/>
    <lineage>
        <taxon>Eukaryota</taxon>
        <taxon>Fungi</taxon>
        <taxon>Dikarya</taxon>
        <taxon>Ascomycota</taxon>
        <taxon>Saccharomycotina</taxon>
        <taxon>Saccharomycetes</taxon>
        <taxon>Saccharomycetales</taxon>
        <taxon>Saccharomycetaceae</taxon>
        <taxon>Eremothecium</taxon>
    </lineage>
</organism>
<evidence type="ECO:0000313" key="11">
    <source>
        <dbReference type="Proteomes" id="UP000243052"/>
    </source>
</evidence>
<evidence type="ECO:0000256" key="8">
    <source>
        <dbReference type="SAM" id="MobiDB-lite"/>
    </source>
</evidence>
<gene>
    <name evidence="10" type="ORF">AW171_hschr42820</name>
</gene>
<keyword evidence="11" id="KW-1185">Reference proteome</keyword>
<dbReference type="GO" id="GO:0007052">
    <property type="term" value="P:mitotic spindle organization"/>
    <property type="evidence" value="ECO:0007669"/>
    <property type="project" value="TreeGrafter"/>
</dbReference>
<dbReference type="GO" id="GO:0003777">
    <property type="term" value="F:microtubule motor activity"/>
    <property type="evidence" value="ECO:0007669"/>
    <property type="project" value="InterPro"/>
</dbReference>
<feature type="compositionally biased region" description="Polar residues" evidence="8">
    <location>
        <begin position="10"/>
        <end position="19"/>
    </location>
</feature>
<dbReference type="SUPFAM" id="SSF52540">
    <property type="entry name" value="P-loop containing nucleoside triphosphate hydrolases"/>
    <property type="match status" value="1"/>
</dbReference>
<dbReference type="InterPro" id="IPR027640">
    <property type="entry name" value="Kinesin-like_fam"/>
</dbReference>
<keyword evidence="3 6" id="KW-0547">Nucleotide-binding</keyword>
<keyword evidence="5 7" id="KW-0175">Coiled coil</keyword>
<evidence type="ECO:0000256" key="3">
    <source>
        <dbReference type="ARBA" id="ARBA00022741"/>
    </source>
</evidence>
<dbReference type="AlphaFoldDB" id="A0A0X8HT02"/>
<feature type="domain" description="Kinesin motor" evidence="9">
    <location>
        <begin position="20"/>
        <end position="368"/>
    </location>
</feature>
<dbReference type="InterPro" id="IPR027417">
    <property type="entry name" value="P-loop_NTPase"/>
</dbReference>
<evidence type="ECO:0000256" key="1">
    <source>
        <dbReference type="ARBA" id="ARBA00004496"/>
    </source>
</evidence>
<sequence>MNETSKEVSTENVESSGDNNVKVVVRLKPVPTCEPPETPSVVAADSTTVEIIRNNVSSPGTGAMVNHKEITSNRSFEFDHVFAPESTQEEVYDFVAEEMLDKFFGGYNSTILAYGQTGSGKSYTMFGTLNNSGLIPRICEQIFQRIDVKKGPAIEYVVSVSFLEIYLEKVYDLLDMSINHSLTPRKGEEKRVRLSLQDSKALGIHESATIVSVSDSNELLHCIRMGDTQRYKGSTEMNLESSRSHAIVKIHLQETNSLEGGIQTSNLFLVDLAGSEKVSKTNAVGVTLEEAKKINLSLSSLGNVINALTQKDKKRIHIPYRDSQLTRLLSDSLGGNSKTTLILNCASDKFNEPETLTTLRFGSRAKYIKNKAVVNKSDIYIKKEMENTITRLEVRELKLKRRITHLEREIETLKASDPRDKEELLSELEEQNKKLSAQVETLKGLLESSEKASEEESETATAESKTSCVDDLLVSLMEKCELLVDLQSKLDEQSDQEQLLREQINALKLIESRLIERNNTLTEQLTTSQLENLNLTNENMTLSKDIATIHRISKTRAERIQVLESTVRELSDLRLDSELNLPTSFEAIQEVREPLSVISQTPINWWGVFGPSRRSSISSVHSGGLAKIPSNETKRSKKSGFNLHVVKAPVSHEIEAID</sequence>
<dbReference type="GO" id="GO:0005875">
    <property type="term" value="C:microtubule associated complex"/>
    <property type="evidence" value="ECO:0007669"/>
    <property type="project" value="TreeGrafter"/>
</dbReference>
<evidence type="ECO:0000256" key="6">
    <source>
        <dbReference type="PROSITE-ProRule" id="PRU00283"/>
    </source>
</evidence>
<evidence type="ECO:0000256" key="2">
    <source>
        <dbReference type="ARBA" id="ARBA00022490"/>
    </source>
</evidence>
<keyword evidence="2" id="KW-0963">Cytoplasm</keyword>
<feature type="region of interest" description="Disordered" evidence="8">
    <location>
        <begin position="1"/>
        <end position="20"/>
    </location>
</feature>
<comment type="subcellular location">
    <subcellularLocation>
        <location evidence="1">Cytoplasm</location>
    </subcellularLocation>
</comment>
<accession>A0A0X8HT02</accession>
<dbReference type="PANTHER" id="PTHR47969:SF15">
    <property type="entry name" value="CHROMOSOME-ASSOCIATED KINESIN KIF4A-RELATED"/>
    <property type="match status" value="1"/>
</dbReference>
<dbReference type="OrthoDB" id="3176171at2759"/>
<keyword evidence="4 6" id="KW-0067">ATP-binding</keyword>
<evidence type="ECO:0000256" key="4">
    <source>
        <dbReference type="ARBA" id="ARBA00022840"/>
    </source>
</evidence>
<evidence type="ECO:0000256" key="5">
    <source>
        <dbReference type="ARBA" id="ARBA00023054"/>
    </source>
</evidence>
<dbReference type="InterPro" id="IPR036961">
    <property type="entry name" value="Kinesin_motor_dom_sf"/>
</dbReference>
<dbReference type="GeneID" id="28724167"/>
<evidence type="ECO:0000256" key="7">
    <source>
        <dbReference type="SAM" id="Coils"/>
    </source>
</evidence>
<dbReference type="GO" id="GO:0051231">
    <property type="term" value="P:spindle elongation"/>
    <property type="evidence" value="ECO:0007669"/>
    <property type="project" value="TreeGrafter"/>
</dbReference>
<protein>
    <submittedName>
        <fullName evidence="10">HDR157Cp</fullName>
    </submittedName>
</protein>
<keyword evidence="6" id="KW-0505">Motor protein</keyword>
<comment type="similarity">
    <text evidence="6">Belongs to the TRAFAC class myosin-kinesin ATPase superfamily. Kinesin family.</text>
</comment>
<feature type="binding site" evidence="6">
    <location>
        <begin position="115"/>
        <end position="122"/>
    </location>
    <ligand>
        <name>ATP</name>
        <dbReference type="ChEBI" id="CHEBI:30616"/>
    </ligand>
</feature>
<dbReference type="InterPro" id="IPR001752">
    <property type="entry name" value="Kinesin_motor_dom"/>
</dbReference>
<name>A0A0X8HT02_9SACH</name>
<dbReference type="Pfam" id="PF00225">
    <property type="entry name" value="Kinesin"/>
    <property type="match status" value="1"/>
</dbReference>
<reference evidence="10 11" key="1">
    <citation type="submission" date="2016-01" db="EMBL/GenBank/DDBJ databases">
        <title>Genome sequence of the yeast Holleya sinecauda.</title>
        <authorList>
            <person name="Dietrich F.S."/>
        </authorList>
    </citation>
    <scope>NUCLEOTIDE SEQUENCE [LARGE SCALE GENOMIC DNA]</scope>
    <source>
        <strain evidence="10 11">ATCC 58844</strain>
    </source>
</reference>
<dbReference type="GO" id="GO:0005524">
    <property type="term" value="F:ATP binding"/>
    <property type="evidence" value="ECO:0007669"/>
    <property type="project" value="UniProtKB-UniRule"/>
</dbReference>
<dbReference type="Proteomes" id="UP000243052">
    <property type="component" value="Chromosome iv"/>
</dbReference>
<dbReference type="STRING" id="45286.A0A0X8HT02"/>
<dbReference type="GO" id="GO:0007018">
    <property type="term" value="P:microtubule-based movement"/>
    <property type="evidence" value="ECO:0007669"/>
    <property type="project" value="InterPro"/>
</dbReference>
<dbReference type="PRINTS" id="PR00380">
    <property type="entry name" value="KINESINHEAVY"/>
</dbReference>
<dbReference type="EMBL" id="CP014244">
    <property type="protein sequence ID" value="AMD20899.1"/>
    <property type="molecule type" value="Genomic_DNA"/>
</dbReference>
<dbReference type="PROSITE" id="PS50067">
    <property type="entry name" value="KINESIN_MOTOR_2"/>
    <property type="match status" value="1"/>
</dbReference>
<dbReference type="GO" id="GO:0008017">
    <property type="term" value="F:microtubule binding"/>
    <property type="evidence" value="ECO:0007669"/>
    <property type="project" value="InterPro"/>
</dbReference>
<proteinExistence type="inferred from homology"/>
<dbReference type="Gene3D" id="3.40.850.10">
    <property type="entry name" value="Kinesin motor domain"/>
    <property type="match status" value="1"/>
</dbReference>
<dbReference type="SMART" id="SM00129">
    <property type="entry name" value="KISc"/>
    <property type="match status" value="1"/>
</dbReference>
<feature type="coiled-coil region" evidence="7">
    <location>
        <begin position="382"/>
        <end position="452"/>
    </location>
</feature>
<dbReference type="PANTHER" id="PTHR47969">
    <property type="entry name" value="CHROMOSOME-ASSOCIATED KINESIN KIF4A-RELATED"/>
    <property type="match status" value="1"/>
</dbReference>
<evidence type="ECO:0000259" key="9">
    <source>
        <dbReference type="PROSITE" id="PS50067"/>
    </source>
</evidence>
<dbReference type="RefSeq" id="XP_017987895.1">
    <property type="nucleotide sequence ID" value="XM_018132406.1"/>
</dbReference>
<dbReference type="GO" id="GO:0005737">
    <property type="term" value="C:cytoplasm"/>
    <property type="evidence" value="ECO:0007669"/>
    <property type="project" value="UniProtKB-SubCell"/>
</dbReference>